<comment type="caution">
    <text evidence="8">The sequence shown here is derived from an EMBL/GenBank/DDBJ whole genome shotgun (WGS) entry which is preliminary data.</text>
</comment>
<keyword evidence="3 6" id="KW-0812">Transmembrane</keyword>
<feature type="transmembrane region" description="Helical" evidence="6">
    <location>
        <begin position="74"/>
        <end position="93"/>
    </location>
</feature>
<name>A0ABW2AYT4_9MICO</name>
<dbReference type="EMBL" id="JBHSWJ010000002">
    <property type="protein sequence ID" value="MFC6715849.1"/>
    <property type="molecule type" value="Genomic_DNA"/>
</dbReference>
<evidence type="ECO:0000256" key="6">
    <source>
        <dbReference type="SAM" id="Phobius"/>
    </source>
</evidence>
<evidence type="ECO:0000256" key="5">
    <source>
        <dbReference type="ARBA" id="ARBA00023136"/>
    </source>
</evidence>
<dbReference type="InterPro" id="IPR020846">
    <property type="entry name" value="MFS_dom"/>
</dbReference>
<feature type="transmembrane region" description="Helical" evidence="6">
    <location>
        <begin position="201"/>
        <end position="223"/>
    </location>
</feature>
<keyword evidence="4 6" id="KW-1133">Transmembrane helix</keyword>
<keyword evidence="2" id="KW-1003">Cell membrane</keyword>
<evidence type="ECO:0000256" key="2">
    <source>
        <dbReference type="ARBA" id="ARBA00022475"/>
    </source>
</evidence>
<feature type="transmembrane region" description="Helical" evidence="6">
    <location>
        <begin position="141"/>
        <end position="158"/>
    </location>
</feature>
<dbReference type="RefSeq" id="WP_377825239.1">
    <property type="nucleotide sequence ID" value="NZ_JBHSWJ010000002.1"/>
</dbReference>
<dbReference type="InterPro" id="IPR005829">
    <property type="entry name" value="Sugar_transporter_CS"/>
</dbReference>
<dbReference type="PROSITE" id="PS50850">
    <property type="entry name" value="MFS"/>
    <property type="match status" value="1"/>
</dbReference>
<feature type="transmembrane region" description="Helical" evidence="6">
    <location>
        <begin position="164"/>
        <end position="180"/>
    </location>
</feature>
<feature type="transmembrane region" description="Helical" evidence="6">
    <location>
        <begin position="273"/>
        <end position="291"/>
    </location>
</feature>
<reference evidence="9" key="1">
    <citation type="journal article" date="2019" name="Int. J. Syst. Evol. Microbiol.">
        <title>The Global Catalogue of Microorganisms (GCM) 10K type strain sequencing project: providing services to taxonomists for standard genome sequencing and annotation.</title>
        <authorList>
            <consortium name="The Broad Institute Genomics Platform"/>
            <consortium name="The Broad Institute Genome Sequencing Center for Infectious Disease"/>
            <person name="Wu L."/>
            <person name="Ma J."/>
        </authorList>
    </citation>
    <scope>NUCLEOTIDE SEQUENCE [LARGE SCALE GENOMIC DNA]</scope>
    <source>
        <strain evidence="9">NBRC 106593</strain>
    </source>
</reference>
<dbReference type="InterPro" id="IPR036259">
    <property type="entry name" value="MFS_trans_sf"/>
</dbReference>
<feature type="transmembrane region" description="Helical" evidence="6">
    <location>
        <begin position="43"/>
        <end position="62"/>
    </location>
</feature>
<evidence type="ECO:0000256" key="3">
    <source>
        <dbReference type="ARBA" id="ARBA00022692"/>
    </source>
</evidence>
<feature type="transmembrane region" description="Helical" evidence="6">
    <location>
        <begin position="297"/>
        <end position="316"/>
    </location>
</feature>
<feature type="transmembrane region" description="Helical" evidence="6">
    <location>
        <begin position="243"/>
        <end position="261"/>
    </location>
</feature>
<sequence length="336" mass="35443">MNPRTRTTVILLFIAWCIDYIDRSVISVALPAIGRDLDLDHGQLGLAVSVFFIAYAAVQIPGGLLADRFGAMRIAVVGLLAWSLFTGLTAAAASFGTLILIRVLFGLSQGIFPAAGMKLLAERSTPQDRMTANGWVNSSNAVGGVLAMILAAVLIPLIGWRGLFVAVSVLGLVVTFSFVTKMPAPLQEVDLAPNPSNGGTALLKVPTMWLYVLAFFGYDVLIWGTNSWFASYLQEERGLSASSAALLGLPAGLTAAIVIVLSGRVSDRIGGRIRPLVIPGMTIAGILIILLPHVSNLVVYVLLSMVAVGCSSPAYIGAFSIPLKQLNPALPESDRA</sequence>
<evidence type="ECO:0000313" key="9">
    <source>
        <dbReference type="Proteomes" id="UP001596356"/>
    </source>
</evidence>
<dbReference type="InterPro" id="IPR011701">
    <property type="entry name" value="MFS"/>
</dbReference>
<accession>A0ABW2AYT4</accession>
<proteinExistence type="predicted"/>
<evidence type="ECO:0000256" key="4">
    <source>
        <dbReference type="ARBA" id="ARBA00022989"/>
    </source>
</evidence>
<dbReference type="Gene3D" id="1.20.1250.20">
    <property type="entry name" value="MFS general substrate transporter like domains"/>
    <property type="match status" value="2"/>
</dbReference>
<comment type="subcellular location">
    <subcellularLocation>
        <location evidence="1">Cell membrane</location>
        <topology evidence="1">Multi-pass membrane protein</topology>
    </subcellularLocation>
</comment>
<dbReference type="InterPro" id="IPR050189">
    <property type="entry name" value="MFS_Efflux_Transporters"/>
</dbReference>
<feature type="domain" description="Major facilitator superfamily (MFS) profile" evidence="7">
    <location>
        <begin position="8"/>
        <end position="336"/>
    </location>
</feature>
<feature type="transmembrane region" description="Helical" evidence="6">
    <location>
        <begin position="99"/>
        <end position="120"/>
    </location>
</feature>
<keyword evidence="9" id="KW-1185">Reference proteome</keyword>
<gene>
    <name evidence="8" type="ORF">ACFQBT_19250</name>
</gene>
<dbReference type="PROSITE" id="PS00217">
    <property type="entry name" value="SUGAR_TRANSPORT_2"/>
    <property type="match status" value="1"/>
</dbReference>
<protein>
    <submittedName>
        <fullName evidence="8">MFS transporter</fullName>
    </submittedName>
</protein>
<dbReference type="SUPFAM" id="SSF103473">
    <property type="entry name" value="MFS general substrate transporter"/>
    <property type="match status" value="1"/>
</dbReference>
<evidence type="ECO:0000256" key="1">
    <source>
        <dbReference type="ARBA" id="ARBA00004651"/>
    </source>
</evidence>
<evidence type="ECO:0000313" key="8">
    <source>
        <dbReference type="EMBL" id="MFC6715849.1"/>
    </source>
</evidence>
<dbReference type="PANTHER" id="PTHR43124:SF3">
    <property type="entry name" value="CHLORAMPHENICOL EFFLUX PUMP RV0191"/>
    <property type="match status" value="1"/>
</dbReference>
<dbReference type="PANTHER" id="PTHR43124">
    <property type="entry name" value="PURINE EFFLUX PUMP PBUE"/>
    <property type="match status" value="1"/>
</dbReference>
<dbReference type="Pfam" id="PF07690">
    <property type="entry name" value="MFS_1"/>
    <property type="match status" value="1"/>
</dbReference>
<keyword evidence="5 6" id="KW-0472">Membrane</keyword>
<dbReference type="Proteomes" id="UP001596356">
    <property type="component" value="Unassembled WGS sequence"/>
</dbReference>
<evidence type="ECO:0000259" key="7">
    <source>
        <dbReference type="PROSITE" id="PS50850"/>
    </source>
</evidence>
<organism evidence="8 9">
    <name type="scientific">Branchiibius cervicis</name>
    <dbReference type="NCBI Taxonomy" id="908252"/>
    <lineage>
        <taxon>Bacteria</taxon>
        <taxon>Bacillati</taxon>
        <taxon>Actinomycetota</taxon>
        <taxon>Actinomycetes</taxon>
        <taxon>Micrococcales</taxon>
        <taxon>Dermacoccaceae</taxon>
        <taxon>Branchiibius</taxon>
    </lineage>
</organism>